<evidence type="ECO:0000256" key="1">
    <source>
        <dbReference type="SAM" id="MobiDB-lite"/>
    </source>
</evidence>
<evidence type="ECO:0000313" key="3">
    <source>
        <dbReference type="Proteomes" id="UP000270094"/>
    </source>
</evidence>
<name>A0A3P7INU8_STRVU</name>
<accession>A0A3P7INU8</accession>
<sequence length="149" mass="16703">MPALFEPRKVALIRRSSTRQSIYAESIYGDMEESEEVSKETENGGVSSSTSSRPSSMSTRPLSSTNGYMETLTYQEHSTSAYRREATPTNRASDKEAVEFISWVEDNQYGRQTPSTQPATPSSQHDNDSLKSEKKRFSLFGKRGSKSQK</sequence>
<feature type="compositionally biased region" description="Basic and acidic residues" evidence="1">
    <location>
        <begin position="82"/>
        <end position="98"/>
    </location>
</feature>
<keyword evidence="3" id="KW-1185">Reference proteome</keyword>
<feature type="compositionally biased region" description="Polar residues" evidence="1">
    <location>
        <begin position="109"/>
        <end position="124"/>
    </location>
</feature>
<dbReference type="EMBL" id="UYYB01002030">
    <property type="protein sequence ID" value="VDM66087.1"/>
    <property type="molecule type" value="Genomic_DNA"/>
</dbReference>
<reference evidence="2 3" key="1">
    <citation type="submission" date="2018-11" db="EMBL/GenBank/DDBJ databases">
        <authorList>
            <consortium name="Pathogen Informatics"/>
        </authorList>
    </citation>
    <scope>NUCLEOTIDE SEQUENCE [LARGE SCALE GENOMIC DNA]</scope>
</reference>
<organism evidence="2 3">
    <name type="scientific">Strongylus vulgaris</name>
    <name type="common">Blood worm</name>
    <dbReference type="NCBI Taxonomy" id="40348"/>
    <lineage>
        <taxon>Eukaryota</taxon>
        <taxon>Metazoa</taxon>
        <taxon>Ecdysozoa</taxon>
        <taxon>Nematoda</taxon>
        <taxon>Chromadorea</taxon>
        <taxon>Rhabditida</taxon>
        <taxon>Rhabditina</taxon>
        <taxon>Rhabditomorpha</taxon>
        <taxon>Strongyloidea</taxon>
        <taxon>Strongylidae</taxon>
        <taxon>Strongylus</taxon>
    </lineage>
</organism>
<dbReference type="Proteomes" id="UP000270094">
    <property type="component" value="Unassembled WGS sequence"/>
</dbReference>
<feature type="compositionally biased region" description="Polar residues" evidence="1">
    <location>
        <begin position="66"/>
        <end position="81"/>
    </location>
</feature>
<dbReference type="OrthoDB" id="5851214at2759"/>
<feature type="region of interest" description="Disordered" evidence="1">
    <location>
        <begin position="21"/>
        <end position="149"/>
    </location>
</feature>
<proteinExistence type="predicted"/>
<feature type="compositionally biased region" description="Low complexity" evidence="1">
    <location>
        <begin position="47"/>
        <end position="65"/>
    </location>
</feature>
<feature type="compositionally biased region" description="Basic and acidic residues" evidence="1">
    <location>
        <begin position="125"/>
        <end position="136"/>
    </location>
</feature>
<protein>
    <submittedName>
        <fullName evidence="2">Uncharacterized protein</fullName>
    </submittedName>
</protein>
<dbReference type="AlphaFoldDB" id="A0A3P7INU8"/>
<gene>
    <name evidence="2" type="ORF">SVUK_LOCUS1085</name>
</gene>
<evidence type="ECO:0000313" key="2">
    <source>
        <dbReference type="EMBL" id="VDM66087.1"/>
    </source>
</evidence>